<dbReference type="SUPFAM" id="SSF54518">
    <property type="entry name" value="Tubby C-terminal domain-like"/>
    <property type="match status" value="1"/>
</dbReference>
<organism evidence="1 2">
    <name type="scientific">Sphingobacterium humi</name>
    <dbReference type="NCBI Taxonomy" id="1796905"/>
    <lineage>
        <taxon>Bacteria</taxon>
        <taxon>Pseudomonadati</taxon>
        <taxon>Bacteroidota</taxon>
        <taxon>Sphingobacteriia</taxon>
        <taxon>Sphingobacteriales</taxon>
        <taxon>Sphingobacteriaceae</taxon>
        <taxon>Sphingobacterium</taxon>
    </lineage>
</organism>
<evidence type="ECO:0000313" key="1">
    <source>
        <dbReference type="EMBL" id="MVZ61978.1"/>
    </source>
</evidence>
<accession>A0A6N8L1E7</accession>
<dbReference type="EMBL" id="WSQA01000005">
    <property type="protein sequence ID" value="MVZ61978.1"/>
    <property type="molecule type" value="Genomic_DNA"/>
</dbReference>
<name>A0A6N8L1E7_9SPHI</name>
<proteinExistence type="predicted"/>
<gene>
    <name evidence="1" type="ORF">GQF63_08105</name>
</gene>
<evidence type="ECO:0000313" key="2">
    <source>
        <dbReference type="Proteomes" id="UP000435036"/>
    </source>
</evidence>
<dbReference type="InterPro" id="IPR025659">
    <property type="entry name" value="Tubby-like_C"/>
</dbReference>
<sequence>MEILMMTAYKYPLHFKFRVTTFANDFIASDADGATLFYVREKIFKWRDHISVYRDESKSELLYEFISNKLIDFQQTLTIYDHQNKVIGKVRRKSIKSLWRSTFYLMDQDDRHDHSITEKNVWTKFWDSLFGELPLIGMLSGYVFNPSYLLKDQQGNVLFEIVKEPSFFGRKFTLYKETDQPVDDERMVLSLMLMILAERTNG</sequence>
<protein>
    <recommendedName>
        <fullName evidence="3">LURP-one-related family protein</fullName>
    </recommendedName>
</protein>
<reference evidence="1 2" key="1">
    <citation type="submission" date="2019-12" db="EMBL/GenBank/DDBJ databases">
        <authorList>
            <person name="Dong K."/>
        </authorList>
    </citation>
    <scope>NUCLEOTIDE SEQUENCE [LARGE SCALE GENOMIC DNA]</scope>
    <source>
        <strain evidence="1 2">JCM 31225</strain>
    </source>
</reference>
<dbReference type="OrthoDB" id="703597at2"/>
<dbReference type="Proteomes" id="UP000435036">
    <property type="component" value="Unassembled WGS sequence"/>
</dbReference>
<dbReference type="AlphaFoldDB" id="A0A6N8L1E7"/>
<keyword evidence="2" id="KW-1185">Reference proteome</keyword>
<dbReference type="InterPro" id="IPR007612">
    <property type="entry name" value="LOR"/>
</dbReference>
<evidence type="ECO:0008006" key="3">
    <source>
        <dbReference type="Google" id="ProtNLM"/>
    </source>
</evidence>
<comment type="caution">
    <text evidence="1">The sequence shown here is derived from an EMBL/GenBank/DDBJ whole genome shotgun (WGS) entry which is preliminary data.</text>
</comment>
<dbReference type="Pfam" id="PF04525">
    <property type="entry name" value="LOR"/>
    <property type="match status" value="1"/>
</dbReference>